<dbReference type="AlphaFoldDB" id="W6Z7F0"/>
<evidence type="ECO:0000313" key="3">
    <source>
        <dbReference type="Proteomes" id="UP000054032"/>
    </source>
</evidence>
<dbReference type="RefSeq" id="XP_007687596.1">
    <property type="nucleotide sequence ID" value="XM_007689406.1"/>
</dbReference>
<dbReference type="EMBL" id="KI963975">
    <property type="protein sequence ID" value="EUC45920.1"/>
    <property type="molecule type" value="Genomic_DNA"/>
</dbReference>
<gene>
    <name evidence="2" type="ORF">COCMIDRAFT_94186</name>
</gene>
<keyword evidence="3" id="KW-1185">Reference proteome</keyword>
<reference evidence="2 3" key="1">
    <citation type="journal article" date="2013" name="PLoS Genet.">
        <title>Comparative genome structure, secondary metabolite, and effector coding capacity across Cochliobolus pathogens.</title>
        <authorList>
            <person name="Condon B.J."/>
            <person name="Leng Y."/>
            <person name="Wu D."/>
            <person name="Bushley K.E."/>
            <person name="Ohm R.A."/>
            <person name="Otillar R."/>
            <person name="Martin J."/>
            <person name="Schackwitz W."/>
            <person name="Grimwood J."/>
            <person name="MohdZainudin N."/>
            <person name="Xue C."/>
            <person name="Wang R."/>
            <person name="Manning V.A."/>
            <person name="Dhillon B."/>
            <person name="Tu Z.J."/>
            <person name="Steffenson B.J."/>
            <person name="Salamov A."/>
            <person name="Sun H."/>
            <person name="Lowry S."/>
            <person name="LaButti K."/>
            <person name="Han J."/>
            <person name="Copeland A."/>
            <person name="Lindquist E."/>
            <person name="Barry K."/>
            <person name="Schmutz J."/>
            <person name="Baker S.E."/>
            <person name="Ciuffetti L.M."/>
            <person name="Grigoriev I.V."/>
            <person name="Zhong S."/>
            <person name="Turgeon B.G."/>
        </authorList>
    </citation>
    <scope>NUCLEOTIDE SEQUENCE [LARGE SCALE GENOMIC DNA]</scope>
    <source>
        <strain evidence="2 3">ATCC 44560</strain>
    </source>
</reference>
<accession>W6Z7F0</accession>
<evidence type="ECO:0000313" key="2">
    <source>
        <dbReference type="EMBL" id="EUC45920.1"/>
    </source>
</evidence>
<keyword evidence="1" id="KW-0472">Membrane</keyword>
<feature type="non-terminal residue" evidence="2">
    <location>
        <position position="1"/>
    </location>
</feature>
<keyword evidence="1" id="KW-0812">Transmembrane</keyword>
<keyword evidence="1" id="KW-1133">Transmembrane helix</keyword>
<dbReference type="Proteomes" id="UP000054032">
    <property type="component" value="Unassembled WGS sequence"/>
</dbReference>
<proteinExistence type="predicted"/>
<protein>
    <submittedName>
        <fullName evidence="2">Uncharacterized protein</fullName>
    </submittedName>
</protein>
<dbReference type="GeneID" id="19128406"/>
<organism evidence="2 3">
    <name type="scientific">Bipolaris oryzae ATCC 44560</name>
    <dbReference type="NCBI Taxonomy" id="930090"/>
    <lineage>
        <taxon>Eukaryota</taxon>
        <taxon>Fungi</taxon>
        <taxon>Dikarya</taxon>
        <taxon>Ascomycota</taxon>
        <taxon>Pezizomycotina</taxon>
        <taxon>Dothideomycetes</taxon>
        <taxon>Pleosporomycetidae</taxon>
        <taxon>Pleosporales</taxon>
        <taxon>Pleosporineae</taxon>
        <taxon>Pleosporaceae</taxon>
        <taxon>Bipolaris</taxon>
    </lineage>
</organism>
<feature type="transmembrane region" description="Helical" evidence="1">
    <location>
        <begin position="25"/>
        <end position="44"/>
    </location>
</feature>
<evidence type="ECO:0000256" key="1">
    <source>
        <dbReference type="SAM" id="Phobius"/>
    </source>
</evidence>
<dbReference type="HOGENOM" id="CLU_2729028_0_0_1"/>
<name>W6Z7F0_COCMI</name>
<sequence>FSEDLSSPIPVPACFLFLFWRGECLWLWLWASCFAADSFPVWFCRVCMDVWMYGCMGVVGSTCSTLSPQSHH</sequence>
<dbReference type="KEGG" id="bor:COCMIDRAFT_94186"/>